<dbReference type="EMBL" id="JADAQX010000315">
    <property type="protein sequence ID" value="KAF8820729.1"/>
    <property type="molecule type" value="Genomic_DNA"/>
</dbReference>
<evidence type="ECO:0008006" key="4">
    <source>
        <dbReference type="Google" id="ProtNLM"/>
    </source>
</evidence>
<organism evidence="2 3">
    <name type="scientific">Cardiosporidium cionae</name>
    <dbReference type="NCBI Taxonomy" id="476202"/>
    <lineage>
        <taxon>Eukaryota</taxon>
        <taxon>Sar</taxon>
        <taxon>Alveolata</taxon>
        <taxon>Apicomplexa</taxon>
        <taxon>Aconoidasida</taxon>
        <taxon>Nephromycida</taxon>
        <taxon>Cardiosporidium</taxon>
    </lineage>
</organism>
<evidence type="ECO:0000313" key="2">
    <source>
        <dbReference type="EMBL" id="KAF8820729.1"/>
    </source>
</evidence>
<feature type="compositionally biased region" description="Polar residues" evidence="1">
    <location>
        <begin position="74"/>
        <end position="85"/>
    </location>
</feature>
<reference evidence="2 3" key="1">
    <citation type="journal article" date="2020" name="bioRxiv">
        <title>Metabolic contributions of an alphaproteobacterial endosymbiont in the apicomplexan Cardiosporidium cionae.</title>
        <authorList>
            <person name="Hunter E.S."/>
            <person name="Paight C.J."/>
            <person name="Lane C.E."/>
        </authorList>
    </citation>
    <scope>NUCLEOTIDE SEQUENCE [LARGE SCALE GENOMIC DNA]</scope>
    <source>
        <strain evidence="2">ESH_2018</strain>
    </source>
</reference>
<name>A0ABQ7J9U1_9APIC</name>
<protein>
    <recommendedName>
        <fullName evidence="4">DEK C-terminal domain-containing protein</fullName>
    </recommendedName>
</protein>
<keyword evidence="3" id="KW-1185">Reference proteome</keyword>
<proteinExistence type="predicted"/>
<accession>A0ABQ7J9U1</accession>
<evidence type="ECO:0000313" key="3">
    <source>
        <dbReference type="Proteomes" id="UP000823046"/>
    </source>
</evidence>
<feature type="region of interest" description="Disordered" evidence="1">
    <location>
        <begin position="73"/>
        <end position="99"/>
    </location>
</feature>
<comment type="caution">
    <text evidence="2">The sequence shown here is derived from an EMBL/GenBank/DDBJ whole genome shotgun (WGS) entry which is preliminary data.</text>
</comment>
<evidence type="ECO:0000256" key="1">
    <source>
        <dbReference type="SAM" id="MobiDB-lite"/>
    </source>
</evidence>
<dbReference type="Proteomes" id="UP000823046">
    <property type="component" value="Unassembled WGS sequence"/>
</dbReference>
<sequence length="180" mass="20707">MSDLSEPVDWEKCEVILREIVNFESWENISRKEARRELERRLKYPEDSLRSSRSKVNELLDSLIDDLLEKEHLSQNSQSTSNGSPTKKVKQNDSSPPRNLKKLQAKILSKSSFLENAQGLSIQMGPKLQFYMNPRKFGPGSCGWYYGGKAKLPVGDKEIWCQLNINCIALGSREWDEDQK</sequence>
<gene>
    <name evidence="2" type="ORF">IE077_002867</name>
</gene>